<sequence length="199" mass="22452">MQRRLPDGLTRHALCSDGDSRLRPTHLPHPMSAQPNPILFEAVCTPACSLGRRGMLAVAGTVLTLSLLIGGIFSLFGAWPVLGFSGLEAALVLGLLALHRRWSARSMEMLVLTEDRLTIRRTDARGRQEALTLDPYWARLRFEERPGRVSLLVLQQRQRRVEIGRLLGEEQKRNLAEALDTALRRYREPVFDNPQLRSP</sequence>
<dbReference type="Pfam" id="PF10003">
    <property type="entry name" value="DUF2244"/>
    <property type="match status" value="1"/>
</dbReference>
<gene>
    <name evidence="2" type="ORF">DOO78_16220</name>
</gene>
<keyword evidence="1" id="KW-1133">Transmembrane helix</keyword>
<evidence type="ECO:0000313" key="2">
    <source>
        <dbReference type="EMBL" id="RAI58028.1"/>
    </source>
</evidence>
<evidence type="ECO:0008006" key="4">
    <source>
        <dbReference type="Google" id="ProtNLM"/>
    </source>
</evidence>
<feature type="transmembrane region" description="Helical" evidence="1">
    <location>
        <begin position="82"/>
        <end position="99"/>
    </location>
</feature>
<protein>
    <recommendedName>
        <fullName evidence="4">DUF2244 domain-containing protein</fullName>
    </recommendedName>
</protein>
<proteinExistence type="predicted"/>
<evidence type="ECO:0000256" key="1">
    <source>
        <dbReference type="SAM" id="Phobius"/>
    </source>
</evidence>
<dbReference type="OrthoDB" id="9808190at2"/>
<dbReference type="InterPro" id="IPR019253">
    <property type="entry name" value="DUF2244_TM"/>
</dbReference>
<dbReference type="EMBL" id="QLIX01000012">
    <property type="protein sequence ID" value="RAI58028.1"/>
    <property type="molecule type" value="Genomic_DNA"/>
</dbReference>
<accession>A0A327MCY3</accession>
<organism evidence="2 3">
    <name type="scientific">Roseicella frigidaeris</name>
    <dbReference type="NCBI Taxonomy" id="2230885"/>
    <lineage>
        <taxon>Bacteria</taxon>
        <taxon>Pseudomonadati</taxon>
        <taxon>Pseudomonadota</taxon>
        <taxon>Alphaproteobacteria</taxon>
        <taxon>Acetobacterales</taxon>
        <taxon>Roseomonadaceae</taxon>
        <taxon>Roseicella</taxon>
    </lineage>
</organism>
<name>A0A327MCY3_9PROT</name>
<reference evidence="3" key="1">
    <citation type="submission" date="2018-06" db="EMBL/GenBank/DDBJ databases">
        <authorList>
            <person name="Khan S.A."/>
        </authorList>
    </citation>
    <scope>NUCLEOTIDE SEQUENCE [LARGE SCALE GENOMIC DNA]</scope>
    <source>
        <strain evidence="3">DB-1506</strain>
    </source>
</reference>
<keyword evidence="3" id="KW-1185">Reference proteome</keyword>
<dbReference type="AlphaFoldDB" id="A0A327MCY3"/>
<keyword evidence="1" id="KW-0812">Transmembrane</keyword>
<comment type="caution">
    <text evidence="2">The sequence shown here is derived from an EMBL/GenBank/DDBJ whole genome shotgun (WGS) entry which is preliminary data.</text>
</comment>
<keyword evidence="1" id="KW-0472">Membrane</keyword>
<feature type="transmembrane region" description="Helical" evidence="1">
    <location>
        <begin position="56"/>
        <end position="76"/>
    </location>
</feature>
<evidence type="ECO:0000313" key="3">
    <source>
        <dbReference type="Proteomes" id="UP000249065"/>
    </source>
</evidence>
<dbReference type="Proteomes" id="UP000249065">
    <property type="component" value="Unassembled WGS sequence"/>
</dbReference>